<accession>A0ABN8YLA1</accession>
<evidence type="ECO:0000313" key="2">
    <source>
        <dbReference type="Proteomes" id="UP001176941"/>
    </source>
</evidence>
<dbReference type="Proteomes" id="UP001176941">
    <property type="component" value="Chromosome 2"/>
</dbReference>
<evidence type="ECO:0000313" key="1">
    <source>
        <dbReference type="EMBL" id="CAI9160514.1"/>
    </source>
</evidence>
<name>A0ABN8YLA1_RANTA</name>
<keyword evidence="2" id="KW-1185">Reference proteome</keyword>
<organism evidence="1 2">
    <name type="scientific">Rangifer tarandus platyrhynchus</name>
    <name type="common">Svalbard reindeer</name>
    <dbReference type="NCBI Taxonomy" id="3082113"/>
    <lineage>
        <taxon>Eukaryota</taxon>
        <taxon>Metazoa</taxon>
        <taxon>Chordata</taxon>
        <taxon>Craniata</taxon>
        <taxon>Vertebrata</taxon>
        <taxon>Euteleostomi</taxon>
        <taxon>Mammalia</taxon>
        <taxon>Eutheria</taxon>
        <taxon>Laurasiatheria</taxon>
        <taxon>Artiodactyla</taxon>
        <taxon>Ruminantia</taxon>
        <taxon>Pecora</taxon>
        <taxon>Cervidae</taxon>
        <taxon>Odocoileinae</taxon>
        <taxon>Rangifer</taxon>
    </lineage>
</organism>
<sequence length="112" mass="13223">MKLAKPRYKLSVILTTPCQLDITAPPFYRFKKKKLKLRETNDSCLKFYTFQMLEQRLKCRFMSLKPTSFHHGYNKSQVEFTFKTLRQHTRQPASSVSDGNCAKTQRCNCSLY</sequence>
<reference evidence="1" key="1">
    <citation type="submission" date="2023-04" db="EMBL/GenBank/DDBJ databases">
        <authorList>
            <consortium name="ELIXIR-Norway"/>
        </authorList>
    </citation>
    <scope>NUCLEOTIDE SEQUENCE [LARGE SCALE GENOMIC DNA]</scope>
</reference>
<protein>
    <submittedName>
        <fullName evidence="1">Uncharacterized protein</fullName>
    </submittedName>
</protein>
<proteinExistence type="predicted"/>
<dbReference type="EMBL" id="OX459938">
    <property type="protein sequence ID" value="CAI9160514.1"/>
    <property type="molecule type" value="Genomic_DNA"/>
</dbReference>
<gene>
    <name evidence="1" type="ORF">MRATA1EN1_LOCUS9476</name>
</gene>